<feature type="domain" description="MBG" evidence="3">
    <location>
        <begin position="1136"/>
        <end position="1220"/>
    </location>
</feature>
<comment type="caution">
    <text evidence="5">The sequence shown here is derived from an EMBL/GenBank/DDBJ whole genome shotgun (WGS) entry which is preliminary data.</text>
</comment>
<dbReference type="OrthoDB" id="1864276at2"/>
<sequence length="1552" mass="160279">MVTRNFLKPGGNKMYAKSSNVKIFRGGVRALIACLIAFAVVFTQIKVEAFADTKKVRYYDRDANTEKEVSAEVVTEDLRNWGAAGETKWYVVKDNITQENILGGENKRIKVTGDVHLILADNAVLRANPGIEVSEGSSLTIYAQTAEVTLSTGKIIASIQGNPDSAAIGGNEGKACGTIKITGGNISAAVALDGAAIGGGKGGSGGTITITGGVVTAQNSGEGAVIGGGSGGSGGTITIDGGAVTASNHNSGAAIGGGKGGSGSTITINDGVVTASSHNSGAAIGSGSGGTITINGGVVNASATSGAAGIGGSVGAYGGTITINGGVVTANSNSRGAAIGGGAGGDGGTITITGGVVTARTNGGGAGIGGGGYGTGNRPAGAGGTVTISGGEVTATSTEASGIGGGLGEKDNSYNQEDGAPGSFNTGADGKAIIKTNSIADNTKEANWKGTIFNGNNGKVYGKQELTGDLEIEEGKTLTVPEDGELTIPSGKTLTNNGNLENKGKITNNGKINNNSKIKNAGTMSGNSVEGSGQLIEPHPTPKAVIDYIAEKLTGLSVGITYKITINGGSTEELSPQADGTTAIKPEWLGKSLSIKAEEDTTHLESMAQSLSVPARPAAPEGLEGVSETAFDKKDGKITGTTDKMQYMLSGSNEWKQCRAGEVSNLAQGKYLVRIAPVIGSGFASESVEVRIKHSIPFTAPKAKTNLSYTGEMQELITAGMVKAAIGNLQYSLTETGVYSTEIPKAKDAGSYEVYYKVVGTDNTYDYSKAKGKVTVIIAKANQAEFNITNVTGKKYGDADFAFTTTGGSGNGAVTFTVPVNNGVLSINGNTAKIVGAGKVTVKAVKAGDNNYNEISAELKITIAKAAVPVITFPTAGNLTYGQKLSESTLTGGSTEYGSFAWKNGNVIPAVNNSTGYEMVFTPNEKTKGNYEEIPEASMKKKVIVTVAKANPTVNLTTNVMGNAGNKTVMFTMEIEGANGAVKPSGNVKFSYKTGGSFTVLDTVALADGKATYKWENVADNEYEIKAEYVGDNNYSAIESGNKIDTRKKNQSDISFTTISNKTYGDVEFTLSITGGSGTGEVTYSVPNNNGVLSITGNKAKIIGAGTVVITAKKAADTNYNEADKSISITVAKKKLNVKAEDKTVVKGEAMPAFTYNKTEVDKNLASGDTFKNPDLAASVTNTNYTGEYEITVSGGELKNVANADVAKNYIVTYRKGKLTIVKALYEVKVINGTGSGKYSEGQRVNITANDRSGYTFTNWTSSDGVVFANASSKTTSFTMPAKAVTVTANYSANGGGYSGGGSFSGGSSSTSPKEENKDSKDDKNKTADSDKTSVPAKAEISVKAKKGKNKTATAKISEKVVENAIKKAKEEVLKNGKKADKIALELKVDMPKGTNKIKVNLTGNALERIVNEEVDSLTIDSLISKTVFDKKAVSEIKKKSKGGIVLSISPVKKLSKQAKKQIGKRPVLAISLSYLKGKKKITSLGKGKITAFIPYTLNKNEKADGLYAVYVDKKGKVRKIKGSYYDGENSAVVFTAGRLADFGIGYKKESK</sequence>
<feature type="region of interest" description="Disordered" evidence="1">
    <location>
        <begin position="398"/>
        <end position="427"/>
    </location>
</feature>
<feature type="domain" description="Bacterial Ig-like" evidence="2">
    <location>
        <begin position="966"/>
        <end position="1041"/>
    </location>
</feature>
<feature type="compositionally biased region" description="Basic and acidic residues" evidence="1">
    <location>
        <begin position="1313"/>
        <end position="1332"/>
    </location>
</feature>
<protein>
    <submittedName>
        <fullName evidence="5">Repeat protein</fullName>
    </submittedName>
</protein>
<dbReference type="Pfam" id="PF18676">
    <property type="entry name" value="MBG_2"/>
    <property type="match status" value="1"/>
</dbReference>
<dbReference type="STRING" id="592026.GCWU0000282_000418"/>
<evidence type="ECO:0000256" key="1">
    <source>
        <dbReference type="SAM" id="MobiDB-lite"/>
    </source>
</evidence>
<dbReference type="eggNOG" id="COG3210">
    <property type="taxonomic scope" value="Bacteria"/>
</dbReference>
<dbReference type="Pfam" id="PF18998">
    <property type="entry name" value="Flg_new_2"/>
    <property type="match status" value="1"/>
</dbReference>
<feature type="domain" description="Bacterial repeat" evidence="4">
    <location>
        <begin position="1233"/>
        <end position="1294"/>
    </location>
</feature>
<evidence type="ECO:0000259" key="2">
    <source>
        <dbReference type="Pfam" id="PF16640"/>
    </source>
</evidence>
<dbReference type="eggNOG" id="COG5263">
    <property type="taxonomic scope" value="Bacteria"/>
</dbReference>
<evidence type="ECO:0000259" key="4">
    <source>
        <dbReference type="Pfam" id="PF18998"/>
    </source>
</evidence>
<dbReference type="Gene3D" id="2.60.40.10">
    <property type="entry name" value="Immunoglobulins"/>
    <property type="match status" value="1"/>
</dbReference>
<feature type="compositionally biased region" description="Low complexity" evidence="1">
    <location>
        <begin position="505"/>
        <end position="522"/>
    </location>
</feature>
<dbReference type="eggNOG" id="COG2247">
    <property type="taxonomic scope" value="Bacteria"/>
</dbReference>
<dbReference type="InterPro" id="IPR032109">
    <property type="entry name" value="Big_3_5"/>
</dbReference>
<dbReference type="HOGENOM" id="CLU_246303_0_0_9"/>
<keyword evidence="6" id="KW-1185">Reference proteome</keyword>
<accession>V2Y7M3</accession>
<evidence type="ECO:0000313" key="6">
    <source>
        <dbReference type="Proteomes" id="UP000018227"/>
    </source>
</evidence>
<dbReference type="Pfam" id="PF16640">
    <property type="entry name" value="Big_3_5"/>
    <property type="match status" value="1"/>
</dbReference>
<dbReference type="InterPro" id="IPR044060">
    <property type="entry name" value="Bacterial_rp_domain"/>
</dbReference>
<dbReference type="Pfam" id="PF18889">
    <property type="entry name" value="Beta_helix_3"/>
    <property type="match status" value="6"/>
</dbReference>
<gene>
    <name evidence="5" type="ORF">GCWU0000282_000418</name>
</gene>
<evidence type="ECO:0000259" key="3">
    <source>
        <dbReference type="Pfam" id="PF18676"/>
    </source>
</evidence>
<dbReference type="InterPro" id="IPR041286">
    <property type="entry name" value="MBG_2"/>
</dbReference>
<name>V2Y7M3_9FIRM</name>
<feature type="region of interest" description="Disordered" evidence="1">
    <location>
        <begin position="482"/>
        <end position="533"/>
    </location>
</feature>
<dbReference type="EMBL" id="ACIL03000005">
    <property type="protein sequence ID" value="ESL04072.1"/>
    <property type="molecule type" value="Genomic_DNA"/>
</dbReference>
<dbReference type="InterPro" id="IPR013783">
    <property type="entry name" value="Ig-like_fold"/>
</dbReference>
<dbReference type="Proteomes" id="UP000018227">
    <property type="component" value="Unassembled WGS sequence"/>
</dbReference>
<evidence type="ECO:0000313" key="5">
    <source>
        <dbReference type="EMBL" id="ESL04072.1"/>
    </source>
</evidence>
<feature type="region of interest" description="Disordered" evidence="1">
    <location>
        <begin position="1300"/>
        <end position="1337"/>
    </location>
</feature>
<reference evidence="5 6" key="1">
    <citation type="submission" date="2013-06" db="EMBL/GenBank/DDBJ databases">
        <authorList>
            <person name="Weinstock G."/>
            <person name="Sodergren E."/>
            <person name="Clifton S."/>
            <person name="Fulton L."/>
            <person name="Fulton B."/>
            <person name="Courtney L."/>
            <person name="Fronick C."/>
            <person name="Harrison M."/>
            <person name="Strong C."/>
            <person name="Farmer C."/>
            <person name="Delahaunty K."/>
            <person name="Markovic C."/>
            <person name="Hall O."/>
            <person name="Minx P."/>
            <person name="Tomlinson C."/>
            <person name="Mitreva M."/>
            <person name="Nelson J."/>
            <person name="Hou S."/>
            <person name="Wollam A."/>
            <person name="Pepin K.H."/>
            <person name="Johnson M."/>
            <person name="Bhonagiri V."/>
            <person name="Nash W.E."/>
            <person name="Warren W."/>
            <person name="Chinwalla A."/>
            <person name="Mardis E.R."/>
            <person name="Wilson R.K."/>
        </authorList>
    </citation>
    <scope>NUCLEOTIDE SEQUENCE [LARGE SCALE GENOMIC DNA]</scope>
    <source>
        <strain evidence="5 6">ATCC 51271</strain>
    </source>
</reference>
<proteinExistence type="predicted"/>
<organism evidence="5 6">
    <name type="scientific">Catonella morbi ATCC 51271</name>
    <dbReference type="NCBI Taxonomy" id="592026"/>
    <lineage>
        <taxon>Bacteria</taxon>
        <taxon>Bacillati</taxon>
        <taxon>Bacillota</taxon>
        <taxon>Clostridia</taxon>
        <taxon>Lachnospirales</taxon>
        <taxon>Lachnospiraceae</taxon>
        <taxon>Catonella</taxon>
    </lineage>
</organism>
<feature type="compositionally biased region" description="Polar residues" evidence="1">
    <location>
        <begin position="490"/>
        <end position="500"/>
    </location>
</feature>